<evidence type="ECO:0000256" key="7">
    <source>
        <dbReference type="SAM" id="Phobius"/>
    </source>
</evidence>
<evidence type="ECO:0000256" key="4">
    <source>
        <dbReference type="ARBA" id="ARBA00022692"/>
    </source>
</evidence>
<comment type="caution">
    <text evidence="8">The sequence shown here is derived from an EMBL/GenBank/DDBJ whole genome shotgun (WGS) entry which is preliminary data.</text>
</comment>
<evidence type="ECO:0000313" key="8">
    <source>
        <dbReference type="EMBL" id="MBZ5752518.1"/>
    </source>
</evidence>
<keyword evidence="6 7" id="KW-0472">Membrane</keyword>
<keyword evidence="4 7" id="KW-0812">Transmembrane</keyword>
<evidence type="ECO:0000256" key="2">
    <source>
        <dbReference type="ARBA" id="ARBA00006679"/>
    </source>
</evidence>
<organism evidence="8 9">
    <name type="scientific">Metabacillus rhizolycopersici</name>
    <dbReference type="NCBI Taxonomy" id="2875709"/>
    <lineage>
        <taxon>Bacteria</taxon>
        <taxon>Bacillati</taxon>
        <taxon>Bacillota</taxon>
        <taxon>Bacilli</taxon>
        <taxon>Bacillales</taxon>
        <taxon>Bacillaceae</taxon>
        <taxon>Metabacillus</taxon>
    </lineage>
</organism>
<dbReference type="Pfam" id="PF07681">
    <property type="entry name" value="DoxX"/>
    <property type="match status" value="1"/>
</dbReference>
<dbReference type="Proteomes" id="UP001165287">
    <property type="component" value="Unassembled WGS sequence"/>
</dbReference>
<dbReference type="EMBL" id="JAIQUM010000058">
    <property type="protein sequence ID" value="MBZ5752518.1"/>
    <property type="molecule type" value="Genomic_DNA"/>
</dbReference>
<keyword evidence="3" id="KW-1003">Cell membrane</keyword>
<dbReference type="InterPro" id="IPR051907">
    <property type="entry name" value="DoxX-like_oxidoreductase"/>
</dbReference>
<evidence type="ECO:0000256" key="5">
    <source>
        <dbReference type="ARBA" id="ARBA00022989"/>
    </source>
</evidence>
<evidence type="ECO:0000256" key="1">
    <source>
        <dbReference type="ARBA" id="ARBA00004651"/>
    </source>
</evidence>
<evidence type="ECO:0000313" key="9">
    <source>
        <dbReference type="Proteomes" id="UP001165287"/>
    </source>
</evidence>
<evidence type="ECO:0000256" key="6">
    <source>
        <dbReference type="ARBA" id="ARBA00023136"/>
    </source>
</evidence>
<protein>
    <submittedName>
        <fullName evidence="8">DoxX family protein</fullName>
    </submittedName>
</protein>
<comment type="subcellular location">
    <subcellularLocation>
        <location evidence="1">Cell membrane</location>
        <topology evidence="1">Multi-pass membrane protein</topology>
    </subcellularLocation>
</comment>
<feature type="transmembrane region" description="Helical" evidence="7">
    <location>
        <begin position="98"/>
        <end position="118"/>
    </location>
</feature>
<evidence type="ECO:0000256" key="3">
    <source>
        <dbReference type="ARBA" id="ARBA00022475"/>
    </source>
</evidence>
<name>A0ABS7UW52_9BACI</name>
<feature type="transmembrane region" description="Helical" evidence="7">
    <location>
        <begin position="6"/>
        <end position="24"/>
    </location>
</feature>
<proteinExistence type="inferred from homology"/>
<accession>A0ABS7UW52</accession>
<dbReference type="PANTHER" id="PTHR33452">
    <property type="entry name" value="OXIDOREDUCTASE CATD-RELATED"/>
    <property type="match status" value="1"/>
</dbReference>
<dbReference type="RefSeq" id="WP_224140970.1">
    <property type="nucleotide sequence ID" value="NZ_JAIQUM010000058.1"/>
</dbReference>
<keyword evidence="9" id="KW-1185">Reference proteome</keyword>
<dbReference type="InterPro" id="IPR032808">
    <property type="entry name" value="DoxX"/>
</dbReference>
<sequence length="133" mass="14197">MQNLGLGSLIIRLVVGGIFFVHGLKKFQDGIGNSVVFFEGNGLPGILAYPVSIIELVGGILIFLGIGTKIIAATFSVIMVGAMVSVKIKSGFTGGFEFTLALFAMSLYLVLSSNQFLAVENFFVNNEKESKNL</sequence>
<comment type="similarity">
    <text evidence="2">Belongs to the DoxX family.</text>
</comment>
<dbReference type="PANTHER" id="PTHR33452:SF1">
    <property type="entry name" value="INNER MEMBRANE PROTEIN YPHA-RELATED"/>
    <property type="match status" value="1"/>
</dbReference>
<gene>
    <name evidence="8" type="ORF">K9V48_20290</name>
</gene>
<reference evidence="8" key="1">
    <citation type="submission" date="2024-05" db="EMBL/GenBank/DDBJ databases">
        <title>Metabacillus sp. nov., isolated from the rhizosphere soil of tomato plants.</title>
        <authorList>
            <person name="Ma R."/>
        </authorList>
    </citation>
    <scope>NUCLEOTIDE SEQUENCE</scope>
    <source>
        <strain evidence="8">DBTR6</strain>
    </source>
</reference>
<keyword evidence="5 7" id="KW-1133">Transmembrane helix</keyword>